<evidence type="ECO:0000256" key="10">
    <source>
        <dbReference type="SAM" id="Phobius"/>
    </source>
</evidence>
<dbReference type="Gene3D" id="1.50.40.10">
    <property type="entry name" value="Mitochondrial carrier domain"/>
    <property type="match status" value="1"/>
</dbReference>
<dbReference type="InterPro" id="IPR002067">
    <property type="entry name" value="MCP"/>
</dbReference>
<evidence type="ECO:0000256" key="3">
    <source>
        <dbReference type="ARBA" id="ARBA00022448"/>
    </source>
</evidence>
<protein>
    <submittedName>
        <fullName evidence="11">Uncharacterized protein</fullName>
    </submittedName>
</protein>
<evidence type="ECO:0000256" key="2">
    <source>
        <dbReference type="ARBA" id="ARBA00006375"/>
    </source>
</evidence>
<feature type="repeat" description="Solcar" evidence="8">
    <location>
        <begin position="122"/>
        <end position="205"/>
    </location>
</feature>
<evidence type="ECO:0000256" key="6">
    <source>
        <dbReference type="ARBA" id="ARBA00022989"/>
    </source>
</evidence>
<feature type="repeat" description="Solcar" evidence="8">
    <location>
        <begin position="213"/>
        <end position="314"/>
    </location>
</feature>
<keyword evidence="3 9" id="KW-0813">Transport</keyword>
<evidence type="ECO:0000256" key="8">
    <source>
        <dbReference type="PROSITE-ProRule" id="PRU00282"/>
    </source>
</evidence>
<evidence type="ECO:0000256" key="5">
    <source>
        <dbReference type="ARBA" id="ARBA00022737"/>
    </source>
</evidence>
<dbReference type="EMBL" id="HBGS01038066">
    <property type="protein sequence ID" value="CAD9446093.1"/>
    <property type="molecule type" value="Transcribed_RNA"/>
</dbReference>
<dbReference type="Pfam" id="PF00153">
    <property type="entry name" value="Mito_carr"/>
    <property type="match status" value="3"/>
</dbReference>
<feature type="transmembrane region" description="Helical" evidence="10">
    <location>
        <begin position="80"/>
        <end position="101"/>
    </location>
</feature>
<sequence>MSRAPTSVNNAVVDAAAGALGGLVSTVMIYPLDVVKTRLQASSSSGNLSQIVEEDETGEDTIFPSFVDTVRDLVRRDGVVGLYAGLAPSAIKSSLTTYVFYFCYSSLRRTFRHIERSSGPSAAVLVNLAHGTIAGAMTQVVVMPLDMIIARLQTSDEESRSFIGAVKGIYREGGLVNFWSSLAPGLLICINPGMTQTIQDRIRGYRGKRRHELTAAESLWMGLVSKAIASVVTYPLSRAKTQMQTLRAPVGKAQSGESGSRESAVQSRGLLSYLAAICRKEGVAGLFRGLWPDLVKKALGEAILTAVRDKVGVLLALVWTSLAIRRQKLRRQRLIRFQEVRS</sequence>
<keyword evidence="6 10" id="KW-1133">Transmembrane helix</keyword>
<feature type="transmembrane region" description="Helical" evidence="10">
    <location>
        <begin position="122"/>
        <end position="142"/>
    </location>
</feature>
<name>A0A7S2D704_9STRA</name>
<feature type="repeat" description="Solcar" evidence="8">
    <location>
        <begin position="9"/>
        <end position="110"/>
    </location>
</feature>
<proteinExistence type="inferred from homology"/>
<evidence type="ECO:0000313" key="11">
    <source>
        <dbReference type="EMBL" id="CAD9446093.1"/>
    </source>
</evidence>
<dbReference type="AlphaFoldDB" id="A0A7S2D704"/>
<evidence type="ECO:0000256" key="4">
    <source>
        <dbReference type="ARBA" id="ARBA00022692"/>
    </source>
</evidence>
<evidence type="ECO:0000256" key="9">
    <source>
        <dbReference type="RuleBase" id="RU000488"/>
    </source>
</evidence>
<keyword evidence="5" id="KW-0677">Repeat</keyword>
<reference evidence="11" key="1">
    <citation type="submission" date="2021-01" db="EMBL/GenBank/DDBJ databases">
        <authorList>
            <person name="Corre E."/>
            <person name="Pelletier E."/>
            <person name="Niang G."/>
            <person name="Scheremetjew M."/>
            <person name="Finn R."/>
            <person name="Kale V."/>
            <person name="Holt S."/>
            <person name="Cochrane G."/>
            <person name="Meng A."/>
            <person name="Brown T."/>
            <person name="Cohen L."/>
        </authorList>
    </citation>
    <scope>NUCLEOTIDE SEQUENCE</scope>
    <source>
        <strain evidence="11">CCMP1381</strain>
    </source>
</reference>
<dbReference type="SUPFAM" id="SSF103506">
    <property type="entry name" value="Mitochondrial carrier"/>
    <property type="match status" value="1"/>
</dbReference>
<dbReference type="InterPro" id="IPR018108">
    <property type="entry name" value="MCP_transmembrane"/>
</dbReference>
<dbReference type="GO" id="GO:0015217">
    <property type="term" value="F:ADP transmembrane transporter activity"/>
    <property type="evidence" value="ECO:0007669"/>
    <property type="project" value="TreeGrafter"/>
</dbReference>
<dbReference type="PANTHER" id="PTHR45939:SF1">
    <property type="entry name" value="MITOCHONDRIAL THIAMINE PYROPHOSPHATE CARRIER 1-RELATED"/>
    <property type="match status" value="1"/>
</dbReference>
<accession>A0A7S2D704</accession>
<comment type="subcellular location">
    <subcellularLocation>
        <location evidence="1">Membrane</location>
        <topology evidence="1">Multi-pass membrane protein</topology>
    </subcellularLocation>
</comment>
<evidence type="ECO:0000256" key="7">
    <source>
        <dbReference type="ARBA" id="ARBA00023136"/>
    </source>
</evidence>
<gene>
    <name evidence="11" type="ORF">DSPE1174_LOCUS19728</name>
</gene>
<dbReference type="PRINTS" id="PR00926">
    <property type="entry name" value="MITOCARRIER"/>
</dbReference>
<dbReference type="InterPro" id="IPR052217">
    <property type="entry name" value="Mito/Peroxisomal_Carrier"/>
</dbReference>
<keyword evidence="7 8" id="KW-0472">Membrane</keyword>
<organism evidence="11">
    <name type="scientific">Octactis speculum</name>
    <dbReference type="NCBI Taxonomy" id="3111310"/>
    <lineage>
        <taxon>Eukaryota</taxon>
        <taxon>Sar</taxon>
        <taxon>Stramenopiles</taxon>
        <taxon>Ochrophyta</taxon>
        <taxon>Dictyochophyceae</taxon>
        <taxon>Dictyochales</taxon>
        <taxon>Dictyochaceae</taxon>
        <taxon>Octactis</taxon>
    </lineage>
</organism>
<dbReference type="PANTHER" id="PTHR45939">
    <property type="entry name" value="PEROXISOMAL MEMBRANE PROTEIN PMP34-RELATED"/>
    <property type="match status" value="1"/>
</dbReference>
<feature type="transmembrane region" description="Helical" evidence="10">
    <location>
        <begin position="12"/>
        <end position="32"/>
    </location>
</feature>
<dbReference type="InterPro" id="IPR023395">
    <property type="entry name" value="MCP_dom_sf"/>
</dbReference>
<keyword evidence="4 8" id="KW-0812">Transmembrane</keyword>
<dbReference type="GO" id="GO:0016020">
    <property type="term" value="C:membrane"/>
    <property type="evidence" value="ECO:0007669"/>
    <property type="project" value="UniProtKB-SubCell"/>
</dbReference>
<evidence type="ECO:0000256" key="1">
    <source>
        <dbReference type="ARBA" id="ARBA00004141"/>
    </source>
</evidence>
<dbReference type="PROSITE" id="PS50920">
    <property type="entry name" value="SOLCAR"/>
    <property type="match status" value="3"/>
</dbReference>
<comment type="similarity">
    <text evidence="2 9">Belongs to the mitochondrial carrier (TC 2.A.29) family.</text>
</comment>